<dbReference type="EMBL" id="KB445795">
    <property type="protein sequence ID" value="EMD37963.1"/>
    <property type="molecule type" value="Genomic_DNA"/>
</dbReference>
<evidence type="ECO:0000313" key="4">
    <source>
        <dbReference type="Proteomes" id="UP000016930"/>
    </source>
</evidence>
<dbReference type="HOGENOM" id="CLU_004552_0_1_1"/>
<feature type="compositionally biased region" description="Low complexity" evidence="1">
    <location>
        <begin position="65"/>
        <end position="82"/>
    </location>
</feature>
<dbReference type="PANTHER" id="PTHR33096:SF1">
    <property type="entry name" value="CXC1-LIKE CYSTEINE CLUSTER ASSOCIATED WITH KDZ TRANSPOSASES DOMAIN-CONTAINING PROTEIN"/>
    <property type="match status" value="1"/>
</dbReference>
<feature type="region of interest" description="Disordered" evidence="1">
    <location>
        <begin position="53"/>
        <end position="127"/>
    </location>
</feature>
<dbReference type="Pfam" id="PF18758">
    <property type="entry name" value="KDZ"/>
    <property type="match status" value="2"/>
</dbReference>
<dbReference type="InterPro" id="IPR040521">
    <property type="entry name" value="KDZ"/>
</dbReference>
<dbReference type="Proteomes" id="UP000016930">
    <property type="component" value="Unassembled WGS sequence"/>
</dbReference>
<evidence type="ECO:0000259" key="2">
    <source>
        <dbReference type="Pfam" id="PF18802"/>
    </source>
</evidence>
<dbReference type="OrthoDB" id="3265112at2759"/>
<proteinExistence type="predicted"/>
<organism evidence="3 4">
    <name type="scientific">Ceriporiopsis subvermispora (strain B)</name>
    <name type="common">White-rot fungus</name>
    <name type="synonym">Gelatoporia subvermispora</name>
    <dbReference type="NCBI Taxonomy" id="914234"/>
    <lineage>
        <taxon>Eukaryota</taxon>
        <taxon>Fungi</taxon>
        <taxon>Dikarya</taxon>
        <taxon>Basidiomycota</taxon>
        <taxon>Agaricomycotina</taxon>
        <taxon>Agaricomycetes</taxon>
        <taxon>Polyporales</taxon>
        <taxon>Gelatoporiaceae</taxon>
        <taxon>Gelatoporia</taxon>
    </lineage>
</organism>
<feature type="domain" description="CxC1-like cysteine cluster associated with KDZ transposases" evidence="2">
    <location>
        <begin position="171"/>
        <end position="257"/>
    </location>
</feature>
<dbReference type="Pfam" id="PF18802">
    <property type="entry name" value="CxC1"/>
    <property type="match status" value="1"/>
</dbReference>
<dbReference type="AlphaFoldDB" id="M2QLS7"/>
<dbReference type="InterPro" id="IPR041320">
    <property type="entry name" value="CxC1"/>
</dbReference>
<evidence type="ECO:0000256" key="1">
    <source>
        <dbReference type="SAM" id="MobiDB-lite"/>
    </source>
</evidence>
<feature type="region of interest" description="Disordered" evidence="1">
    <location>
        <begin position="336"/>
        <end position="366"/>
    </location>
</feature>
<dbReference type="PANTHER" id="PTHR33096">
    <property type="entry name" value="CXC2 DOMAIN-CONTAINING PROTEIN"/>
    <property type="match status" value="1"/>
</dbReference>
<reference evidence="3 4" key="1">
    <citation type="journal article" date="2012" name="Proc. Natl. Acad. Sci. U.S.A.">
        <title>Comparative genomics of Ceriporiopsis subvermispora and Phanerochaete chrysosporium provide insight into selective ligninolysis.</title>
        <authorList>
            <person name="Fernandez-Fueyo E."/>
            <person name="Ruiz-Duenas F.J."/>
            <person name="Ferreira P."/>
            <person name="Floudas D."/>
            <person name="Hibbett D.S."/>
            <person name="Canessa P."/>
            <person name="Larrondo L.F."/>
            <person name="James T.Y."/>
            <person name="Seelenfreund D."/>
            <person name="Lobos S."/>
            <person name="Polanco R."/>
            <person name="Tello M."/>
            <person name="Honda Y."/>
            <person name="Watanabe T."/>
            <person name="Watanabe T."/>
            <person name="Ryu J.S."/>
            <person name="Kubicek C.P."/>
            <person name="Schmoll M."/>
            <person name="Gaskell J."/>
            <person name="Hammel K.E."/>
            <person name="St John F.J."/>
            <person name="Vanden Wymelenberg A."/>
            <person name="Sabat G."/>
            <person name="Splinter BonDurant S."/>
            <person name="Syed K."/>
            <person name="Yadav J.S."/>
            <person name="Doddapaneni H."/>
            <person name="Subramanian V."/>
            <person name="Lavin J.L."/>
            <person name="Oguiza J.A."/>
            <person name="Perez G."/>
            <person name="Pisabarro A.G."/>
            <person name="Ramirez L."/>
            <person name="Santoyo F."/>
            <person name="Master E."/>
            <person name="Coutinho P.M."/>
            <person name="Henrissat B."/>
            <person name="Lombard V."/>
            <person name="Magnuson J.K."/>
            <person name="Kuees U."/>
            <person name="Hori C."/>
            <person name="Igarashi K."/>
            <person name="Samejima M."/>
            <person name="Held B.W."/>
            <person name="Barry K.W."/>
            <person name="LaButti K.M."/>
            <person name="Lapidus A."/>
            <person name="Lindquist E.A."/>
            <person name="Lucas S.M."/>
            <person name="Riley R."/>
            <person name="Salamov A.A."/>
            <person name="Hoffmeister D."/>
            <person name="Schwenk D."/>
            <person name="Hadar Y."/>
            <person name="Yarden O."/>
            <person name="de Vries R.P."/>
            <person name="Wiebenga A."/>
            <person name="Stenlid J."/>
            <person name="Eastwood D."/>
            <person name="Grigoriev I.V."/>
            <person name="Berka R.M."/>
            <person name="Blanchette R.A."/>
            <person name="Kersten P."/>
            <person name="Martinez A.T."/>
            <person name="Vicuna R."/>
            <person name="Cullen D."/>
        </authorList>
    </citation>
    <scope>NUCLEOTIDE SEQUENCE [LARGE SCALE GENOMIC DNA]</scope>
    <source>
        <strain evidence="3 4">B</strain>
    </source>
</reference>
<gene>
    <name evidence="3" type="ORF">CERSUDRAFT_48433</name>
</gene>
<accession>M2QLS7</accession>
<protein>
    <recommendedName>
        <fullName evidence="2">CxC1-like cysteine cluster associated with KDZ transposases domain-containing protein</fullName>
    </recommendedName>
</protein>
<name>M2QLS7_CERS8</name>
<keyword evidence="4" id="KW-1185">Reference proteome</keyword>
<dbReference type="STRING" id="914234.M2QLS7"/>
<feature type="compositionally biased region" description="Polar residues" evidence="1">
    <location>
        <begin position="336"/>
        <end position="352"/>
    </location>
</feature>
<evidence type="ECO:0000313" key="3">
    <source>
        <dbReference type="EMBL" id="EMD37963.1"/>
    </source>
</evidence>
<sequence>MAPSLRNQQPYVPGMGKVFVTPKKRQAKAADQAPVHYMGRDLEIEALKKRLQRLETGCGSRSPTPDASHSAPGPSSGPVPSDFDIPDISTESPVLHDDAPECPSSPSKQSASKDEETERPRKRRRPAPKAVLESLYSRWQVLLPSLVDPLLAYLRRTAGTSVPPEFQPVHECLNQGCATRMQDVILLFWDHYATVSVPFCACVPLSRVLVTSGMFPMAPSQPRIAVSIDLLDLYLSLFERSGDAVTALARALRHFYMRRGWRILDHNGRPIADPFRKLLGRAIQWYDSLRILIEQTIEDAIDQARSLVSNHLASQSPAGSTLPNAQSLALSSTTAIDSSNTTSIPDHASTSVPADDPRTASPPQSAASILQRRCPACFGSDQWGRPFSDGGDVVLAVDGNFSHRHLRSAGDSPAFYQPEYFLPKSQIDAIGERIDALRKKSPSSTYIKRVPDEAVDNCERGHEAADESKVKTPTDHFDDTGVMAIICTHDIPLFMANIDTPGEQMKYAVGLIEHVATLLPENATIGLLYDIACKCERSIGLWSCQIVYNPRLCPGFGLRDGEGVERLWSRLRVFIPVTRTSGRSRRIWILDRQVRAIGIDLRENLGVFIVRKYKHGVREQRTSAKAILDQMKTPIAELRDQWTHQREAQLSVRAHAPARLKKEVNAVITLQTEIDRVDEAIEAISTQLSAENALPQCETILGNLRRTSAELGSRAEMLYSSLNVGAIFPELKGINAELVRMLILTRDIKVNIRKRVTAQLLEYDRIDRAAGGKDNPLGTKLHQQTRKAIQKRQPAILSAIRKYNKYCATIEQLISNHIPKLAIPVPRPLSTDLTVLRESSDLFEDVWITTSPAAAKPKWLEDSDVRLGIRAMLKQDRCAEEEGRLRREANNLHRWFGLELAAIEVAMKLSDST</sequence>